<organism evidence="10 11">
    <name type="scientific">Triparma verrucosa</name>
    <dbReference type="NCBI Taxonomy" id="1606542"/>
    <lineage>
        <taxon>Eukaryota</taxon>
        <taxon>Sar</taxon>
        <taxon>Stramenopiles</taxon>
        <taxon>Ochrophyta</taxon>
        <taxon>Bolidophyceae</taxon>
        <taxon>Parmales</taxon>
        <taxon>Triparmaceae</taxon>
        <taxon>Triparma</taxon>
    </lineage>
</organism>
<dbReference type="Gene3D" id="3.20.20.70">
    <property type="entry name" value="Aldolase class I"/>
    <property type="match status" value="1"/>
</dbReference>
<keyword evidence="3" id="KW-0949">S-adenosyl-L-methionine</keyword>
<keyword evidence="6" id="KW-0411">Iron-sulfur</keyword>
<dbReference type="AlphaFoldDB" id="A0A9W7CDA2"/>
<dbReference type="GO" id="GO:0030488">
    <property type="term" value="P:tRNA methylation"/>
    <property type="evidence" value="ECO:0007669"/>
    <property type="project" value="TreeGrafter"/>
</dbReference>
<evidence type="ECO:0000313" key="11">
    <source>
        <dbReference type="Proteomes" id="UP001165160"/>
    </source>
</evidence>
<keyword evidence="4" id="KW-0479">Metal-binding</keyword>
<dbReference type="InterPro" id="IPR058240">
    <property type="entry name" value="rSAM_sf"/>
</dbReference>
<gene>
    <name evidence="10" type="ORF">TrVE_jg7924</name>
</gene>
<dbReference type="InterPro" id="IPR013785">
    <property type="entry name" value="Aldolase_TIM"/>
</dbReference>
<dbReference type="Pfam" id="PF04055">
    <property type="entry name" value="Radical_SAM"/>
    <property type="match status" value="1"/>
</dbReference>
<keyword evidence="8" id="KW-0472">Membrane</keyword>
<evidence type="ECO:0000256" key="1">
    <source>
        <dbReference type="ARBA" id="ARBA00001966"/>
    </source>
</evidence>
<dbReference type="GO" id="GO:0070475">
    <property type="term" value="P:rRNA base methylation"/>
    <property type="evidence" value="ECO:0007669"/>
    <property type="project" value="TreeGrafter"/>
</dbReference>
<dbReference type="PANTHER" id="PTHR30544">
    <property type="entry name" value="23S RRNA METHYLTRANSFERASE"/>
    <property type="match status" value="1"/>
</dbReference>
<dbReference type="Proteomes" id="UP001165160">
    <property type="component" value="Unassembled WGS sequence"/>
</dbReference>
<feature type="transmembrane region" description="Helical" evidence="8">
    <location>
        <begin position="446"/>
        <end position="467"/>
    </location>
</feature>
<dbReference type="SUPFAM" id="SSF102114">
    <property type="entry name" value="Radical SAM enzymes"/>
    <property type="match status" value="1"/>
</dbReference>
<keyword evidence="5" id="KW-0408">Iron</keyword>
<comment type="caution">
    <text evidence="10">The sequence shown here is derived from an EMBL/GenBank/DDBJ whole genome shotgun (WGS) entry which is preliminary data.</text>
</comment>
<evidence type="ECO:0000256" key="7">
    <source>
        <dbReference type="SAM" id="MobiDB-lite"/>
    </source>
</evidence>
<keyword evidence="11" id="KW-1185">Reference proteome</keyword>
<evidence type="ECO:0000313" key="10">
    <source>
        <dbReference type="EMBL" id="GMI06573.1"/>
    </source>
</evidence>
<feature type="domain" description="Radical SAM core" evidence="9">
    <location>
        <begin position="110"/>
        <end position="358"/>
    </location>
</feature>
<dbReference type="GO" id="GO:0046872">
    <property type="term" value="F:metal ion binding"/>
    <property type="evidence" value="ECO:0007669"/>
    <property type="project" value="UniProtKB-KW"/>
</dbReference>
<keyword evidence="2" id="KW-0004">4Fe-4S</keyword>
<sequence>MAPKRKPPVPPYSALDLPKMKMVFEEAGFEAKQYHIDEYQRKLHKAGYPDLEDFDWHSFPQQFIDLVMANFKTHITKVVLNQTSANETTTKLLVELHDGHRVESVIMRHETGRTTLCVSSQVGCKMGCTFCATGTMGIIGNLSAGEILEQLVHADRVKKIRNIVFMGMGEPLNNFENVKAAVTAMVNTKQFGLAFGHVTVSTVGVTPKIRKLTEEMPFVNLALSLHAPNQEMRSQIVPAAKAYKIEGLIEALDDHMKTPLRAGAAANPDGEISNKKKKVRKAMIQYTMLDGPTATFECAHQLGKLCEGKNIIVNLIPYNTTDVKDKFQCPSLEHIEAFQKIVMGYGLYVFIRKTMGEDIAGACGQLVLQKEDEEKKEARDVEDLIAGQQSAKLDQRKGKVKTIGTGMGKRRKEDHSAKQDEMKRLAGGENASREGKRRKEERGVNIAGVAVSVIAGLGMAALVGYLLSRRRR</sequence>
<feature type="compositionally biased region" description="Basic and acidic residues" evidence="7">
    <location>
        <begin position="411"/>
        <end position="440"/>
    </location>
</feature>
<evidence type="ECO:0000256" key="2">
    <source>
        <dbReference type="ARBA" id="ARBA00022485"/>
    </source>
</evidence>
<evidence type="ECO:0000256" key="5">
    <source>
        <dbReference type="ARBA" id="ARBA00023004"/>
    </source>
</evidence>
<dbReference type="GO" id="GO:0003824">
    <property type="term" value="F:catalytic activity"/>
    <property type="evidence" value="ECO:0007669"/>
    <property type="project" value="InterPro"/>
</dbReference>
<comment type="cofactor">
    <cofactor evidence="1">
        <name>[4Fe-4S] cluster</name>
        <dbReference type="ChEBI" id="CHEBI:49883"/>
    </cofactor>
</comment>
<dbReference type="InterPro" id="IPR040072">
    <property type="entry name" value="Methyltransferase_A"/>
</dbReference>
<accession>A0A9W7CDA2</accession>
<dbReference type="GO" id="GO:0051539">
    <property type="term" value="F:4 iron, 4 sulfur cluster binding"/>
    <property type="evidence" value="ECO:0007669"/>
    <property type="project" value="UniProtKB-KW"/>
</dbReference>
<evidence type="ECO:0000259" key="9">
    <source>
        <dbReference type="PROSITE" id="PS51918"/>
    </source>
</evidence>
<evidence type="ECO:0000256" key="8">
    <source>
        <dbReference type="SAM" id="Phobius"/>
    </source>
</evidence>
<reference evidence="11" key="1">
    <citation type="journal article" date="2023" name="Commun. Biol.">
        <title>Genome analysis of Parmales, the sister group of diatoms, reveals the evolutionary specialization of diatoms from phago-mixotrophs to photoautotrophs.</title>
        <authorList>
            <person name="Ban H."/>
            <person name="Sato S."/>
            <person name="Yoshikawa S."/>
            <person name="Yamada K."/>
            <person name="Nakamura Y."/>
            <person name="Ichinomiya M."/>
            <person name="Sato N."/>
            <person name="Blanc-Mathieu R."/>
            <person name="Endo H."/>
            <person name="Kuwata A."/>
            <person name="Ogata H."/>
        </authorList>
    </citation>
    <scope>NUCLEOTIDE SEQUENCE [LARGE SCALE GENOMIC DNA]</scope>
    <source>
        <strain evidence="11">NIES 3699</strain>
    </source>
</reference>
<evidence type="ECO:0000256" key="3">
    <source>
        <dbReference type="ARBA" id="ARBA00022691"/>
    </source>
</evidence>
<evidence type="ECO:0000256" key="4">
    <source>
        <dbReference type="ARBA" id="ARBA00022723"/>
    </source>
</evidence>
<dbReference type="EMBL" id="BRXX01000351">
    <property type="protein sequence ID" value="GMI06573.1"/>
    <property type="molecule type" value="Genomic_DNA"/>
</dbReference>
<dbReference type="InterPro" id="IPR007197">
    <property type="entry name" value="rSAM"/>
</dbReference>
<keyword evidence="8" id="KW-1133">Transmembrane helix</keyword>
<feature type="region of interest" description="Disordered" evidence="7">
    <location>
        <begin position="405"/>
        <end position="440"/>
    </location>
</feature>
<keyword evidence="8" id="KW-0812">Transmembrane</keyword>
<proteinExistence type="predicted"/>
<name>A0A9W7CDA2_9STRA</name>
<protein>
    <recommendedName>
        <fullName evidence="9">Radical SAM core domain-containing protein</fullName>
    </recommendedName>
</protein>
<evidence type="ECO:0000256" key="6">
    <source>
        <dbReference type="ARBA" id="ARBA00023014"/>
    </source>
</evidence>
<dbReference type="FunFam" id="3.20.20.70:FF:000164">
    <property type="entry name" value="23S rRNA methyltransferase"/>
    <property type="match status" value="1"/>
</dbReference>
<dbReference type="PROSITE" id="PS51918">
    <property type="entry name" value="RADICAL_SAM"/>
    <property type="match status" value="1"/>
</dbReference>
<dbReference type="PANTHER" id="PTHR30544:SF8">
    <property type="entry name" value="RADICAL SAM SUPERFAMILY PROTEIN"/>
    <property type="match status" value="1"/>
</dbReference>
<dbReference type="SFLD" id="SFLDS00029">
    <property type="entry name" value="Radical_SAM"/>
    <property type="match status" value="1"/>
</dbReference>